<dbReference type="Proteomes" id="UP000234329">
    <property type="component" value="Unassembled WGS sequence"/>
</dbReference>
<sequence>MQVTARQLSPIQAEAMIHRSLWQMHSMQVAVDRQIAQMNQLMRVSFGPFANPLFNFPEPVMMTRIFLPGPIMAPPAPPAHLAPAPAKILPGGHEVLSVRCRHPQQPASPKLPI</sequence>
<dbReference type="AlphaFoldDB" id="A0A2I1DND5"/>
<reference evidence="1 2" key="1">
    <citation type="submission" date="2017-03" db="EMBL/GenBank/DDBJ databases">
        <title>Draft genime sequence of the acidophilic sulfur-oxidizing bacterium Acidithiobacillus sp. SH, isolated from seawater.</title>
        <authorList>
            <person name="Sharmin S."/>
            <person name="Tokuhisa M."/>
            <person name="Kanao T."/>
            <person name="Kamimura K."/>
        </authorList>
    </citation>
    <scope>NUCLEOTIDE SEQUENCE [LARGE SCALE GENOMIC DNA]</scope>
    <source>
        <strain evidence="1 2">SH</strain>
    </source>
</reference>
<dbReference type="OrthoDB" id="5298437at2"/>
<dbReference type="InParanoid" id="A0A2I1DND5"/>
<keyword evidence="2" id="KW-1185">Reference proteome</keyword>
<evidence type="ECO:0000313" key="2">
    <source>
        <dbReference type="Proteomes" id="UP000234329"/>
    </source>
</evidence>
<proteinExistence type="predicted"/>
<evidence type="ECO:0000313" key="1">
    <source>
        <dbReference type="EMBL" id="PKY11388.1"/>
    </source>
</evidence>
<gene>
    <name evidence="1" type="ORF">B1757_04750</name>
</gene>
<accession>A0A2I1DND5</accession>
<comment type="caution">
    <text evidence="1">The sequence shown here is derived from an EMBL/GenBank/DDBJ whole genome shotgun (WGS) entry which is preliminary data.</text>
</comment>
<organism evidence="1 2">
    <name type="scientific">Acidithiobacillus marinus</name>
    <dbReference type="NCBI Taxonomy" id="187490"/>
    <lineage>
        <taxon>Bacteria</taxon>
        <taxon>Pseudomonadati</taxon>
        <taxon>Pseudomonadota</taxon>
        <taxon>Acidithiobacillia</taxon>
        <taxon>Acidithiobacillales</taxon>
        <taxon>Acidithiobacillaceae</taxon>
        <taxon>Acidithiobacillus</taxon>
    </lineage>
</organism>
<protein>
    <submittedName>
        <fullName evidence="1">Uncharacterized protein</fullName>
    </submittedName>
</protein>
<name>A0A2I1DND5_9PROT</name>
<dbReference type="EMBL" id="MXAV01000015">
    <property type="protein sequence ID" value="PKY11388.1"/>
    <property type="molecule type" value="Genomic_DNA"/>
</dbReference>